<evidence type="ECO:0000313" key="3">
    <source>
        <dbReference type="Proteomes" id="UP001170481"/>
    </source>
</evidence>
<gene>
    <name evidence="2" type="ORF">Q4535_04950</name>
</gene>
<reference evidence="2" key="1">
    <citation type="submission" date="2023-07" db="EMBL/GenBank/DDBJ databases">
        <title>Genome content predicts the carbon catabolic preferences of heterotrophic bacteria.</title>
        <authorList>
            <person name="Gralka M."/>
        </authorList>
    </citation>
    <scope>NUCLEOTIDE SEQUENCE</scope>
    <source>
        <strain evidence="2">C2R13</strain>
    </source>
</reference>
<comment type="caution">
    <text evidence="2">The sequence shown here is derived from an EMBL/GenBank/DDBJ whole genome shotgun (WGS) entry which is preliminary data.</text>
</comment>
<sequence>MQSLKSLFAIAALSVAATGVASANDSEVDARVRATLSDRVIMGQAQPVTQQAALHHDDAVETGMSVAASRVQKSISNAGIQGTTRALASDSADYVNDAGKSVSATRVEHALNESA</sequence>
<keyword evidence="1" id="KW-0732">Signal</keyword>
<dbReference type="AlphaFoldDB" id="A0AAP4TYM6"/>
<dbReference type="Proteomes" id="UP001170481">
    <property type="component" value="Unassembled WGS sequence"/>
</dbReference>
<accession>A0AAP4TYM6</accession>
<proteinExistence type="predicted"/>
<evidence type="ECO:0000313" key="2">
    <source>
        <dbReference type="EMBL" id="MDO6671461.1"/>
    </source>
</evidence>
<evidence type="ECO:0008006" key="4">
    <source>
        <dbReference type="Google" id="ProtNLM"/>
    </source>
</evidence>
<name>A0AAP4TYM6_9GAMM</name>
<protein>
    <recommendedName>
        <fullName evidence="4">DUF4148 domain-containing protein</fullName>
    </recommendedName>
</protein>
<dbReference type="EMBL" id="JAUORK010000004">
    <property type="protein sequence ID" value="MDO6671461.1"/>
    <property type="molecule type" value="Genomic_DNA"/>
</dbReference>
<evidence type="ECO:0000256" key="1">
    <source>
        <dbReference type="SAM" id="SignalP"/>
    </source>
</evidence>
<organism evidence="2 3">
    <name type="scientific">Cobetia amphilecti</name>
    <dbReference type="NCBI Taxonomy" id="1055104"/>
    <lineage>
        <taxon>Bacteria</taxon>
        <taxon>Pseudomonadati</taxon>
        <taxon>Pseudomonadota</taxon>
        <taxon>Gammaproteobacteria</taxon>
        <taxon>Oceanospirillales</taxon>
        <taxon>Halomonadaceae</taxon>
        <taxon>Cobetia</taxon>
    </lineage>
</organism>
<dbReference type="RefSeq" id="WP_303593073.1">
    <property type="nucleotide sequence ID" value="NZ_JAUORK010000004.1"/>
</dbReference>
<feature type="chain" id="PRO_5042908367" description="DUF4148 domain-containing protein" evidence="1">
    <location>
        <begin position="24"/>
        <end position="115"/>
    </location>
</feature>
<feature type="signal peptide" evidence="1">
    <location>
        <begin position="1"/>
        <end position="23"/>
    </location>
</feature>